<dbReference type="Gene3D" id="2.60.40.10">
    <property type="entry name" value="Immunoglobulins"/>
    <property type="match status" value="1"/>
</dbReference>
<dbReference type="eggNOG" id="arCOG02087">
    <property type="taxonomic scope" value="Archaea"/>
</dbReference>
<dbReference type="Pfam" id="PF13620">
    <property type="entry name" value="CarboxypepD_reg"/>
    <property type="match status" value="1"/>
</dbReference>
<dbReference type="InterPro" id="IPR017868">
    <property type="entry name" value="Filamin/ABP280_repeat-like"/>
</dbReference>
<dbReference type="RefSeq" id="WP_049930310.1">
    <property type="nucleotide sequence ID" value="NZ_ATXS01000002.1"/>
</dbReference>
<dbReference type="SUPFAM" id="SSF49464">
    <property type="entry name" value="Carboxypeptidase regulatory domain-like"/>
    <property type="match status" value="1"/>
</dbReference>
<comment type="caution">
    <text evidence="2">The sequence shown here is derived from an EMBL/GenBank/DDBJ whole genome shotgun (WGS) entry which is preliminary data.</text>
</comment>
<feature type="domain" description="Archaeal Type IV pilin N-terminal" evidence="1">
    <location>
        <begin position="9"/>
        <end position="80"/>
    </location>
</feature>
<reference evidence="2 3" key="1">
    <citation type="submission" date="2017-04" db="EMBL/GenBank/DDBJ databases">
        <title>MLSA of the genus Halorubrum.</title>
        <authorList>
            <person name="De La Haba R."/>
            <person name="Sanchez-Porro C."/>
            <person name="Infante-Dominguez C."/>
            <person name="Ventosa A."/>
        </authorList>
    </citation>
    <scope>NUCLEOTIDE SEQUENCE [LARGE SCALE GENOMIC DNA]</scope>
    <source>
        <strain evidence="2 3">DSM 17463</strain>
    </source>
</reference>
<dbReference type="Gene3D" id="2.60.40.1120">
    <property type="entry name" value="Carboxypeptidase-like, regulatory domain"/>
    <property type="match status" value="1"/>
</dbReference>
<dbReference type="Proteomes" id="UP000193587">
    <property type="component" value="Unassembled WGS sequence"/>
</dbReference>
<proteinExistence type="predicted"/>
<sequence>MPRPATARAQSETVGIILLLAVFVVSASAIGVAYVGGVGSNVDEVVVSADLSADGSDLRVDHLGGDALPNDELTVVVRTDGNATRYPFAPPPGEFGPGDRRTFSDALVANASNEVRLYHDGSGGEIERATLTPAPEPSVETGAIEGTVLGPGARSMRVASGASLGLRQVATPLSGATVVVDGAGRVAETRTGSGGGYRIDGLAPGEYDLSVTAPGFLAVTRSVTVEANRTKTVNVTLDPIEPAEFEVRIDDTEARVVGTEPVTVNATVENVGDEEGTQRIEFSVAGAVVESEPLTLPGGERRELSITWRPDPTDVGTVELAVASENDTATTTVEVLAPESDGVAYVDRDGDGTADETFSAAELADRGEFDGHLVIFDDAEIRGEFSAEADRITVRDGVLLSAESVDLDADGDVSIAGARIDASFTGWLGLSGGDIDIDSGGRIAARGATVTTTALVAPGDVDLSAADDIDLTNGVFSAQATALGSDGAIAIASDGGTVTTDGAWFAPDPTVEAGDED</sequence>
<dbReference type="InterPro" id="IPR012859">
    <property type="entry name" value="Pilin_N_archaeal"/>
</dbReference>
<organism evidence="2 3">
    <name type="scientific">Halorubrum ezzemoulense DSM 17463</name>
    <dbReference type="NCBI Taxonomy" id="1121945"/>
    <lineage>
        <taxon>Archaea</taxon>
        <taxon>Methanobacteriati</taxon>
        <taxon>Methanobacteriota</taxon>
        <taxon>Stenosarchaea group</taxon>
        <taxon>Halobacteria</taxon>
        <taxon>Halobacteriales</taxon>
        <taxon>Haloferacaceae</taxon>
        <taxon>Halorubrum</taxon>
    </lineage>
</organism>
<evidence type="ECO:0000313" key="2">
    <source>
        <dbReference type="EMBL" id="OSP09756.1"/>
    </source>
</evidence>
<dbReference type="AlphaFoldDB" id="A0A1X4HAI9"/>
<evidence type="ECO:0000313" key="3">
    <source>
        <dbReference type="Proteomes" id="UP000193587"/>
    </source>
</evidence>
<dbReference type="EMBL" id="NEDJ01000009">
    <property type="protein sequence ID" value="OSP09756.1"/>
    <property type="molecule type" value="Genomic_DNA"/>
</dbReference>
<protein>
    <submittedName>
        <fullName evidence="2">Type IV pilin</fullName>
    </submittedName>
</protein>
<gene>
    <name evidence="2" type="ORF">B9H04_04345</name>
</gene>
<evidence type="ECO:0000259" key="1">
    <source>
        <dbReference type="Pfam" id="PF07790"/>
    </source>
</evidence>
<dbReference type="InterPro" id="IPR008969">
    <property type="entry name" value="CarboxyPept-like_regulatory"/>
</dbReference>
<dbReference type="InterPro" id="IPR013783">
    <property type="entry name" value="Ig-like_fold"/>
</dbReference>
<name>A0A1X4HAI9_HALEZ</name>
<accession>A0A1X4HAI9</accession>
<dbReference type="Pfam" id="PF07790">
    <property type="entry name" value="Pilin_N"/>
    <property type="match status" value="1"/>
</dbReference>
<dbReference type="PROSITE" id="PS50194">
    <property type="entry name" value="FILAMIN_REPEAT"/>
    <property type="match status" value="1"/>
</dbReference>